<dbReference type="Gene3D" id="1.20.120.160">
    <property type="entry name" value="HPT domain"/>
    <property type="match status" value="1"/>
</dbReference>
<organism evidence="4 5">
    <name type="scientific">Noviherbaspirillum aridicola</name>
    <dbReference type="NCBI Taxonomy" id="2849687"/>
    <lineage>
        <taxon>Bacteria</taxon>
        <taxon>Pseudomonadati</taxon>
        <taxon>Pseudomonadota</taxon>
        <taxon>Betaproteobacteria</taxon>
        <taxon>Burkholderiales</taxon>
        <taxon>Oxalobacteraceae</taxon>
        <taxon>Noviherbaspirillum</taxon>
    </lineage>
</organism>
<evidence type="ECO:0000256" key="1">
    <source>
        <dbReference type="ARBA" id="ARBA00023012"/>
    </source>
</evidence>
<proteinExistence type="predicted"/>
<reference evidence="4 5" key="1">
    <citation type="journal article" date="2022" name="Int. J. Syst. Evol. Microbiol.">
        <title>Noviherbaspirillum aridicola sp. nov., isolated from an arid soil in Pakistan.</title>
        <authorList>
            <person name="Khan I.U."/>
            <person name="Saqib M."/>
            <person name="Amin A."/>
            <person name="Hussain F."/>
            <person name="Li L."/>
            <person name="Liu Y.H."/>
            <person name="Fang B.Z."/>
            <person name="Ahmed I."/>
            <person name="Li W.J."/>
        </authorList>
    </citation>
    <scope>NUCLEOTIDE SEQUENCE [LARGE SCALE GENOMIC DNA]</scope>
    <source>
        <strain evidence="4 5">NCCP-691</strain>
    </source>
</reference>
<dbReference type="InterPro" id="IPR036641">
    <property type="entry name" value="HPT_dom_sf"/>
</dbReference>
<dbReference type="Proteomes" id="UP000887222">
    <property type="component" value="Unassembled WGS sequence"/>
</dbReference>
<keyword evidence="5" id="KW-1185">Reference proteome</keyword>
<accession>A0ABQ4Q6H9</accession>
<gene>
    <name evidence="4" type="ORF">NCCP691_23380</name>
</gene>
<dbReference type="SUPFAM" id="SSF47226">
    <property type="entry name" value="Histidine-containing phosphotransfer domain, HPT domain"/>
    <property type="match status" value="1"/>
</dbReference>
<feature type="domain" description="HPt" evidence="3">
    <location>
        <begin position="8"/>
        <end position="105"/>
    </location>
</feature>
<evidence type="ECO:0000313" key="5">
    <source>
        <dbReference type="Proteomes" id="UP000887222"/>
    </source>
</evidence>
<evidence type="ECO:0000256" key="2">
    <source>
        <dbReference type="PROSITE-ProRule" id="PRU00110"/>
    </source>
</evidence>
<dbReference type="Pfam" id="PF01627">
    <property type="entry name" value="Hpt"/>
    <property type="match status" value="1"/>
</dbReference>
<keyword evidence="2" id="KW-0597">Phosphoprotein</keyword>
<comment type="caution">
    <text evidence="4">The sequence shown here is derived from an EMBL/GenBank/DDBJ whole genome shotgun (WGS) entry which is preliminary data.</text>
</comment>
<dbReference type="EMBL" id="BPMK01000009">
    <property type="protein sequence ID" value="GIZ52324.1"/>
    <property type="molecule type" value="Genomic_DNA"/>
</dbReference>
<evidence type="ECO:0000313" key="4">
    <source>
        <dbReference type="EMBL" id="GIZ52324.1"/>
    </source>
</evidence>
<dbReference type="InterPro" id="IPR008207">
    <property type="entry name" value="Sig_transdc_His_kin_Hpt_dom"/>
</dbReference>
<name>A0ABQ4Q6H9_9BURK</name>
<sequence>MSDAGRRLEEALQKVAAAFDARLPERLRQLESLWHAYEDGGADSAEALRRELHRLRGTASSYGYRALSQQLREAEDQLREVARPALRASMRQVFDRRWERDAPLT</sequence>
<dbReference type="RefSeq" id="WP_220808534.1">
    <property type="nucleotide sequence ID" value="NZ_BPMK01000009.1"/>
</dbReference>
<feature type="modified residue" description="Phosphohistidine" evidence="2">
    <location>
        <position position="53"/>
    </location>
</feature>
<protein>
    <recommendedName>
        <fullName evidence="3">HPt domain-containing protein</fullName>
    </recommendedName>
</protein>
<evidence type="ECO:0000259" key="3">
    <source>
        <dbReference type="PROSITE" id="PS50894"/>
    </source>
</evidence>
<dbReference type="PROSITE" id="PS50894">
    <property type="entry name" value="HPT"/>
    <property type="match status" value="1"/>
</dbReference>
<keyword evidence="1" id="KW-0902">Two-component regulatory system</keyword>